<accession>A0A0D0DCR1</accession>
<dbReference type="InParanoid" id="A0A0D0DCR1"/>
<dbReference type="STRING" id="930991.A0A0D0DCR1"/>
<reference evidence="1 2" key="1">
    <citation type="submission" date="2014-04" db="EMBL/GenBank/DDBJ databases">
        <authorList>
            <consortium name="DOE Joint Genome Institute"/>
            <person name="Kuo A."/>
            <person name="Kohler A."/>
            <person name="Jargeat P."/>
            <person name="Nagy L.G."/>
            <person name="Floudas D."/>
            <person name="Copeland A."/>
            <person name="Barry K.W."/>
            <person name="Cichocki N."/>
            <person name="Veneault-Fourrey C."/>
            <person name="LaButti K."/>
            <person name="Lindquist E.A."/>
            <person name="Lipzen A."/>
            <person name="Lundell T."/>
            <person name="Morin E."/>
            <person name="Murat C."/>
            <person name="Sun H."/>
            <person name="Tunlid A."/>
            <person name="Henrissat B."/>
            <person name="Grigoriev I.V."/>
            <person name="Hibbett D.S."/>
            <person name="Martin F."/>
            <person name="Nordberg H.P."/>
            <person name="Cantor M.N."/>
            <person name="Hua S.X."/>
        </authorList>
    </citation>
    <scope>NUCLEOTIDE SEQUENCE [LARGE SCALE GENOMIC DNA]</scope>
    <source>
        <strain evidence="1 2">Ve08.2h10</strain>
    </source>
</reference>
<dbReference type="AlphaFoldDB" id="A0A0D0DCR1"/>
<evidence type="ECO:0008006" key="3">
    <source>
        <dbReference type="Google" id="ProtNLM"/>
    </source>
</evidence>
<proteinExistence type="predicted"/>
<organism evidence="1 2">
    <name type="scientific">Paxillus rubicundulus Ve08.2h10</name>
    <dbReference type="NCBI Taxonomy" id="930991"/>
    <lineage>
        <taxon>Eukaryota</taxon>
        <taxon>Fungi</taxon>
        <taxon>Dikarya</taxon>
        <taxon>Basidiomycota</taxon>
        <taxon>Agaricomycotina</taxon>
        <taxon>Agaricomycetes</taxon>
        <taxon>Agaricomycetidae</taxon>
        <taxon>Boletales</taxon>
        <taxon>Paxilineae</taxon>
        <taxon>Paxillaceae</taxon>
        <taxon>Paxillus</taxon>
    </lineage>
</organism>
<dbReference type="HOGENOM" id="CLU_056788_9_2_1"/>
<gene>
    <name evidence="1" type="ORF">PAXRUDRAFT_141690</name>
</gene>
<sequence length="146" mass="16944">MPRGCQTSTDIQWTVIWLSRFLDHERIAMSVDLSICLVRCIILHFRDYGTIPNPENDLDTAPKEREKCQHLRDVDVEFLLGTIEKAPDLYLDELPEMLAASCGRTVLKSTIWRTLRKTGFTMKKVKNLIHSVSSLFLLILDYPYCR</sequence>
<dbReference type="OrthoDB" id="3203937at2759"/>
<dbReference type="EMBL" id="KN825071">
    <property type="protein sequence ID" value="KIK95007.1"/>
    <property type="molecule type" value="Genomic_DNA"/>
</dbReference>
<evidence type="ECO:0000313" key="1">
    <source>
        <dbReference type="EMBL" id="KIK95007.1"/>
    </source>
</evidence>
<protein>
    <recommendedName>
        <fullName evidence="3">Winged helix-turn helix domain-containing protein</fullName>
    </recommendedName>
</protein>
<evidence type="ECO:0000313" key="2">
    <source>
        <dbReference type="Proteomes" id="UP000054538"/>
    </source>
</evidence>
<dbReference type="Proteomes" id="UP000054538">
    <property type="component" value="Unassembled WGS sequence"/>
</dbReference>
<reference evidence="2" key="2">
    <citation type="submission" date="2015-01" db="EMBL/GenBank/DDBJ databases">
        <title>Evolutionary Origins and Diversification of the Mycorrhizal Mutualists.</title>
        <authorList>
            <consortium name="DOE Joint Genome Institute"/>
            <consortium name="Mycorrhizal Genomics Consortium"/>
            <person name="Kohler A."/>
            <person name="Kuo A."/>
            <person name="Nagy L.G."/>
            <person name="Floudas D."/>
            <person name="Copeland A."/>
            <person name="Barry K.W."/>
            <person name="Cichocki N."/>
            <person name="Veneault-Fourrey C."/>
            <person name="LaButti K."/>
            <person name="Lindquist E.A."/>
            <person name="Lipzen A."/>
            <person name="Lundell T."/>
            <person name="Morin E."/>
            <person name="Murat C."/>
            <person name="Riley R."/>
            <person name="Ohm R."/>
            <person name="Sun H."/>
            <person name="Tunlid A."/>
            <person name="Henrissat B."/>
            <person name="Grigoriev I.V."/>
            <person name="Hibbett D.S."/>
            <person name="Martin F."/>
        </authorList>
    </citation>
    <scope>NUCLEOTIDE SEQUENCE [LARGE SCALE GENOMIC DNA]</scope>
    <source>
        <strain evidence="2">Ve08.2h10</strain>
    </source>
</reference>
<name>A0A0D0DCR1_9AGAM</name>
<keyword evidence="2" id="KW-1185">Reference proteome</keyword>